<proteinExistence type="predicted"/>
<gene>
    <name evidence="1" type="ORF">NDU88_005492</name>
</gene>
<accession>A0AAV7PFJ2</accession>
<sequence>MWREGPLSNEGRLMEFLPGVRVSRSQQEADQGLEEDSSLEEVPLKALNKSKARGSDGFPVEFYRAFVPALGVKQL</sequence>
<dbReference type="AlphaFoldDB" id="A0AAV7PFJ2"/>
<protein>
    <submittedName>
        <fullName evidence="1">Uncharacterized protein</fullName>
    </submittedName>
</protein>
<keyword evidence="2" id="KW-1185">Reference proteome</keyword>
<comment type="caution">
    <text evidence="1">The sequence shown here is derived from an EMBL/GenBank/DDBJ whole genome shotgun (WGS) entry which is preliminary data.</text>
</comment>
<reference evidence="1" key="1">
    <citation type="journal article" date="2022" name="bioRxiv">
        <title>Sequencing and chromosome-scale assembly of the giantPleurodeles waltlgenome.</title>
        <authorList>
            <person name="Brown T."/>
            <person name="Elewa A."/>
            <person name="Iarovenko S."/>
            <person name="Subramanian E."/>
            <person name="Araus A.J."/>
            <person name="Petzold A."/>
            <person name="Susuki M."/>
            <person name="Suzuki K.-i.T."/>
            <person name="Hayashi T."/>
            <person name="Toyoda A."/>
            <person name="Oliveira C."/>
            <person name="Osipova E."/>
            <person name="Leigh N.D."/>
            <person name="Simon A."/>
            <person name="Yun M.H."/>
        </authorList>
    </citation>
    <scope>NUCLEOTIDE SEQUENCE</scope>
    <source>
        <strain evidence="1">20211129_DDA</strain>
        <tissue evidence="1">Liver</tissue>
    </source>
</reference>
<dbReference type="EMBL" id="JANPWB010000011">
    <property type="protein sequence ID" value="KAJ1127086.1"/>
    <property type="molecule type" value="Genomic_DNA"/>
</dbReference>
<evidence type="ECO:0000313" key="1">
    <source>
        <dbReference type="EMBL" id="KAJ1127086.1"/>
    </source>
</evidence>
<dbReference type="Proteomes" id="UP001066276">
    <property type="component" value="Chromosome 7"/>
</dbReference>
<name>A0AAV7PFJ2_PLEWA</name>
<organism evidence="1 2">
    <name type="scientific">Pleurodeles waltl</name>
    <name type="common">Iberian ribbed newt</name>
    <dbReference type="NCBI Taxonomy" id="8319"/>
    <lineage>
        <taxon>Eukaryota</taxon>
        <taxon>Metazoa</taxon>
        <taxon>Chordata</taxon>
        <taxon>Craniata</taxon>
        <taxon>Vertebrata</taxon>
        <taxon>Euteleostomi</taxon>
        <taxon>Amphibia</taxon>
        <taxon>Batrachia</taxon>
        <taxon>Caudata</taxon>
        <taxon>Salamandroidea</taxon>
        <taxon>Salamandridae</taxon>
        <taxon>Pleurodelinae</taxon>
        <taxon>Pleurodeles</taxon>
    </lineage>
</organism>
<evidence type="ECO:0000313" key="2">
    <source>
        <dbReference type="Proteomes" id="UP001066276"/>
    </source>
</evidence>